<dbReference type="eggNOG" id="ENOG5030J2K">
    <property type="taxonomic scope" value="Bacteria"/>
</dbReference>
<evidence type="ECO:0000313" key="2">
    <source>
        <dbReference type="EMBL" id="EDP14994.1"/>
    </source>
</evidence>
<accession>A8RWS8</accession>
<reference evidence="2 3" key="1">
    <citation type="submission" date="2007-08" db="EMBL/GenBank/DDBJ databases">
        <authorList>
            <person name="Fulton L."/>
            <person name="Clifton S."/>
            <person name="Fulton B."/>
            <person name="Xu J."/>
            <person name="Minx P."/>
            <person name="Pepin K.H."/>
            <person name="Johnson M."/>
            <person name="Thiruvilangam P."/>
            <person name="Bhonagiri V."/>
            <person name="Nash W.E."/>
            <person name="Mardis E.R."/>
            <person name="Wilson R.K."/>
        </authorList>
    </citation>
    <scope>NUCLEOTIDE SEQUENCE [LARGE SCALE GENOMIC DNA]</scope>
    <source>
        <strain evidence="3">ATCC BAA-613 / DSM 15670 / CCUG 46953 / JCM 12243 / WAL 16351</strain>
    </source>
</reference>
<dbReference type="Proteomes" id="UP000005396">
    <property type="component" value="Unassembled WGS sequence"/>
</dbReference>
<evidence type="ECO:0000313" key="3">
    <source>
        <dbReference type="Proteomes" id="UP000005396"/>
    </source>
</evidence>
<dbReference type="AlphaFoldDB" id="A8RWS8"/>
<reference evidence="2 3" key="2">
    <citation type="submission" date="2007-09" db="EMBL/GenBank/DDBJ databases">
        <title>Draft genome sequence of Clostridium bolteae (ATCC BAA-613).</title>
        <authorList>
            <person name="Sudarsanam P."/>
            <person name="Ley R."/>
            <person name="Guruge J."/>
            <person name="Turnbaugh P.J."/>
            <person name="Mahowald M."/>
            <person name="Liep D."/>
            <person name="Gordon J."/>
        </authorList>
    </citation>
    <scope>NUCLEOTIDE SEQUENCE [LARGE SCALE GENOMIC DNA]</scope>
    <source>
        <strain evidence="3">ATCC BAA-613 / DSM 15670 / CCUG 46953 / JCM 12243 / WAL 16351</strain>
    </source>
</reference>
<evidence type="ECO:0000256" key="1">
    <source>
        <dbReference type="SAM" id="Phobius"/>
    </source>
</evidence>
<feature type="transmembrane region" description="Helical" evidence="1">
    <location>
        <begin position="6"/>
        <end position="25"/>
    </location>
</feature>
<dbReference type="PaxDb" id="411902-CLOBOL_04686"/>
<dbReference type="HOGENOM" id="CLU_139141_1_0_9"/>
<gene>
    <name evidence="2" type="ORF">CLOBOL_04686</name>
</gene>
<keyword evidence="1" id="KW-0472">Membrane</keyword>
<feature type="transmembrane region" description="Helical" evidence="1">
    <location>
        <begin position="78"/>
        <end position="94"/>
    </location>
</feature>
<dbReference type="EMBL" id="ABCC02000037">
    <property type="protein sequence ID" value="EDP14994.1"/>
    <property type="molecule type" value="Genomic_DNA"/>
</dbReference>
<sequence>MGMSLIFMFVIAVVLVLYILAYWMIFRKAGEAGWKALIPFYGTYIEYKLFWNNRMFVLWLIMALIAASLRFVSGPGAMAAQLAYFGVSVMHILISVKMSYSFGHGVGYALGLTFLTPIFLLILAFDESVYIGPGGKKETDREMYL</sequence>
<feature type="transmembrane region" description="Helical" evidence="1">
    <location>
        <begin position="106"/>
        <end position="125"/>
    </location>
</feature>
<comment type="caution">
    <text evidence="2">The sequence shown here is derived from an EMBL/GenBank/DDBJ whole genome shotgun (WGS) entry which is preliminary data.</text>
</comment>
<name>A8RWS8_ENTBW</name>
<keyword evidence="1" id="KW-1133">Transmembrane helix</keyword>
<feature type="transmembrane region" description="Helical" evidence="1">
    <location>
        <begin position="55"/>
        <end position="72"/>
    </location>
</feature>
<dbReference type="InterPro" id="IPR043739">
    <property type="entry name" value="DUF5684"/>
</dbReference>
<protein>
    <submittedName>
        <fullName evidence="2">Uncharacterized protein</fullName>
    </submittedName>
</protein>
<keyword evidence="1" id="KW-0812">Transmembrane</keyword>
<organism evidence="2 3">
    <name type="scientific">Enterocloster bolteae (strain ATCC BAA-613 / DSM 15670 / CCUG 46953 / JCM 12243 / WAL 16351)</name>
    <name type="common">Clostridium bolteae</name>
    <dbReference type="NCBI Taxonomy" id="411902"/>
    <lineage>
        <taxon>Bacteria</taxon>
        <taxon>Bacillati</taxon>
        <taxon>Bacillota</taxon>
        <taxon>Clostridia</taxon>
        <taxon>Lachnospirales</taxon>
        <taxon>Lachnospiraceae</taxon>
        <taxon>Enterocloster</taxon>
    </lineage>
</organism>
<proteinExistence type="predicted"/>
<dbReference type="Pfam" id="PF18936">
    <property type="entry name" value="DUF5684"/>
    <property type="match status" value="1"/>
</dbReference>